<evidence type="ECO:0000313" key="2">
    <source>
        <dbReference type="Proteomes" id="UP001497525"/>
    </source>
</evidence>
<accession>A0AAV2T7S2</accession>
<organism evidence="1 2">
    <name type="scientific">Calicophoron daubneyi</name>
    <name type="common">Rumen fluke</name>
    <name type="synonym">Paramphistomum daubneyi</name>
    <dbReference type="NCBI Taxonomy" id="300641"/>
    <lineage>
        <taxon>Eukaryota</taxon>
        <taxon>Metazoa</taxon>
        <taxon>Spiralia</taxon>
        <taxon>Lophotrochozoa</taxon>
        <taxon>Platyhelminthes</taxon>
        <taxon>Trematoda</taxon>
        <taxon>Digenea</taxon>
        <taxon>Plagiorchiida</taxon>
        <taxon>Pronocephalata</taxon>
        <taxon>Paramphistomoidea</taxon>
        <taxon>Paramphistomidae</taxon>
        <taxon>Calicophoron</taxon>
    </lineage>
</organism>
<proteinExistence type="predicted"/>
<reference evidence="1" key="1">
    <citation type="submission" date="2024-06" db="EMBL/GenBank/DDBJ databases">
        <authorList>
            <person name="Liu X."/>
            <person name="Lenzi L."/>
            <person name="Haldenby T S."/>
            <person name="Uol C."/>
        </authorList>
    </citation>
    <scope>NUCLEOTIDE SEQUENCE</scope>
</reference>
<evidence type="ECO:0000313" key="1">
    <source>
        <dbReference type="EMBL" id="CAL5132876.1"/>
    </source>
</evidence>
<gene>
    <name evidence="1" type="ORF">CDAUBV1_LOCUS5758</name>
</gene>
<dbReference type="Proteomes" id="UP001497525">
    <property type="component" value="Unassembled WGS sequence"/>
</dbReference>
<dbReference type="EMBL" id="CAXLJL010000145">
    <property type="protein sequence ID" value="CAL5132876.1"/>
    <property type="molecule type" value="Genomic_DNA"/>
</dbReference>
<sequence length="92" mass="10468">MFFSCQRRLFFDNLFASTQDPPSSDRRFVGKLTSANSTCTLLHLRVPLSLCTLGLFLHSYLLDIFDTVITSSFLTLSAFVYSQKIADCKQFL</sequence>
<protein>
    <submittedName>
        <fullName evidence="1">Uncharacterized protein</fullName>
    </submittedName>
</protein>
<comment type="caution">
    <text evidence="1">The sequence shown here is derived from an EMBL/GenBank/DDBJ whole genome shotgun (WGS) entry which is preliminary data.</text>
</comment>
<dbReference type="AlphaFoldDB" id="A0AAV2T7S2"/>
<name>A0AAV2T7S2_CALDB</name>